<evidence type="ECO:0000313" key="4">
    <source>
        <dbReference type="Proteomes" id="UP000199492"/>
    </source>
</evidence>
<dbReference type="InterPro" id="IPR011049">
    <property type="entry name" value="Serralysin-like_metalloprot_C"/>
</dbReference>
<dbReference type="STRING" id="262004.SAMN04489796_102349"/>
<name>A0A1G8BK04_9FLAO</name>
<dbReference type="EMBL" id="FNCZ01000002">
    <property type="protein sequence ID" value="SDH33478.1"/>
    <property type="molecule type" value="Genomic_DNA"/>
</dbReference>
<feature type="chain" id="PRO_5011580419" evidence="1">
    <location>
        <begin position="35"/>
        <end position="510"/>
    </location>
</feature>
<organism evidence="3 4">
    <name type="scientific">Winogradskyella thalassocola</name>
    <dbReference type="NCBI Taxonomy" id="262004"/>
    <lineage>
        <taxon>Bacteria</taxon>
        <taxon>Pseudomonadati</taxon>
        <taxon>Bacteroidota</taxon>
        <taxon>Flavobacteriia</taxon>
        <taxon>Flavobacteriales</taxon>
        <taxon>Flavobacteriaceae</taxon>
        <taxon>Winogradskyella</taxon>
    </lineage>
</organism>
<dbReference type="Pfam" id="PF05658">
    <property type="entry name" value="YadA_head"/>
    <property type="match status" value="2"/>
</dbReference>
<protein>
    <submittedName>
        <fullName evidence="3">Head domain of trimeric autotransporter adhesin</fullName>
    </submittedName>
</protein>
<proteinExistence type="predicted"/>
<dbReference type="InterPro" id="IPR008640">
    <property type="entry name" value="Adhesin_Head_dom"/>
</dbReference>
<dbReference type="PROSITE" id="PS51688">
    <property type="entry name" value="ICA"/>
    <property type="match status" value="1"/>
</dbReference>
<keyword evidence="4" id="KW-1185">Reference proteome</keyword>
<dbReference type="Gene3D" id="1.10.10.10">
    <property type="entry name" value="Winged helix-like DNA-binding domain superfamily/Winged helix DNA-binding domain"/>
    <property type="match status" value="1"/>
</dbReference>
<sequence length="510" mass="55681">MKSQIHNYQNKYLKMSKILFAVLVICLMSISSFAQTGFNYKALIKDANGNVLSNQEIDIRFTIQTLEGPIYIASYQELHSPTTDSNGIAIVTIGEGNIIAGTFPDNFWLPNITLNTEIDIERDGTFVDFGESNFKKVPMAIHADNVFSGDYNDLINPPVITPASGLEQITEETANNSGLFRTGWRLFDADPAKHGPIGDNAIDLSFSISESTTRGATGEHSVAFGLSTTASGKYSTATGIATTASGIYSTALGYGTKAESFRSFAIGSYNIGGGYAGVPENPNSTLSWVGTDPLFEIGNGRNARSNALTVLKNGKVGIGRHQPTSLLEVQHPNVAPTSTNLSNAFSIRNIENESWQFYTQYNGNLHLYNNGVYRGAFLGSSGAYTQTSDRRTKKDITSLENGTLDKVMQLNPVSYLMKAQTDTKRNVGLISQEVQDIFPSITYYVEESDLITLSYTELIPILIKALQEQQDIIEAQKAKDVVQDKSISEQSQTIKSLVVRLDQLEAKSSN</sequence>
<dbReference type="GO" id="GO:0019867">
    <property type="term" value="C:outer membrane"/>
    <property type="evidence" value="ECO:0007669"/>
    <property type="project" value="InterPro"/>
</dbReference>
<keyword evidence="1" id="KW-0732">Signal</keyword>
<dbReference type="CDD" id="cd12820">
    <property type="entry name" value="LbR_YadA-like"/>
    <property type="match status" value="1"/>
</dbReference>
<feature type="domain" description="Peptidase S74" evidence="2">
    <location>
        <begin position="388"/>
        <end position="480"/>
    </location>
</feature>
<dbReference type="SUPFAM" id="SSF49373">
    <property type="entry name" value="Invasin/intimin cell-adhesion fragments"/>
    <property type="match status" value="1"/>
</dbReference>
<reference evidence="4" key="1">
    <citation type="submission" date="2016-10" db="EMBL/GenBank/DDBJ databases">
        <authorList>
            <person name="Varghese N."/>
            <person name="Submissions S."/>
        </authorList>
    </citation>
    <scope>NUCLEOTIDE SEQUENCE [LARGE SCALE GENOMIC DNA]</scope>
    <source>
        <strain evidence="4">DSM 15363</strain>
    </source>
</reference>
<evidence type="ECO:0000256" key="1">
    <source>
        <dbReference type="SAM" id="SignalP"/>
    </source>
</evidence>
<dbReference type="Proteomes" id="UP000199492">
    <property type="component" value="Unassembled WGS sequence"/>
</dbReference>
<dbReference type="Pfam" id="PF13884">
    <property type="entry name" value="Peptidase_S74"/>
    <property type="match status" value="1"/>
</dbReference>
<accession>A0A1G8BK04</accession>
<dbReference type="InterPro" id="IPR030392">
    <property type="entry name" value="S74_ICA"/>
</dbReference>
<gene>
    <name evidence="3" type="ORF">SAMN04489796_102349</name>
</gene>
<evidence type="ECO:0000313" key="3">
    <source>
        <dbReference type="EMBL" id="SDH33478.1"/>
    </source>
</evidence>
<evidence type="ECO:0000259" key="2">
    <source>
        <dbReference type="PROSITE" id="PS51688"/>
    </source>
</evidence>
<feature type="signal peptide" evidence="1">
    <location>
        <begin position="1"/>
        <end position="34"/>
    </location>
</feature>
<dbReference type="AlphaFoldDB" id="A0A1G8BK04"/>
<dbReference type="InterPro" id="IPR008964">
    <property type="entry name" value="Invasin/intimin_cell_adhesion"/>
</dbReference>
<dbReference type="Gene3D" id="2.150.10.10">
    <property type="entry name" value="Serralysin-like metalloprotease, C-terminal"/>
    <property type="match status" value="1"/>
</dbReference>
<dbReference type="SUPFAM" id="SSF101967">
    <property type="entry name" value="Adhesin YadA, collagen-binding domain"/>
    <property type="match status" value="1"/>
</dbReference>
<dbReference type="InterPro" id="IPR036388">
    <property type="entry name" value="WH-like_DNA-bd_sf"/>
</dbReference>